<dbReference type="InterPro" id="IPR001680">
    <property type="entry name" value="WD40_rpt"/>
</dbReference>
<evidence type="ECO:0000256" key="2">
    <source>
        <dbReference type="ARBA" id="ARBA00022490"/>
    </source>
</evidence>
<dbReference type="InterPro" id="IPR050687">
    <property type="entry name" value="Dynein_IC"/>
</dbReference>
<dbReference type="PANTHER" id="PTHR12442">
    <property type="entry name" value="DYNEIN INTERMEDIATE CHAIN"/>
    <property type="match status" value="1"/>
</dbReference>
<dbReference type="EMBL" id="OU963870">
    <property type="protein sequence ID" value="CAH0395814.1"/>
    <property type="molecule type" value="Genomic_DNA"/>
</dbReference>
<dbReference type="GO" id="GO:0042073">
    <property type="term" value="P:intraciliary transport"/>
    <property type="evidence" value="ECO:0007669"/>
    <property type="project" value="TreeGrafter"/>
</dbReference>
<dbReference type="GO" id="GO:0045503">
    <property type="term" value="F:dynein light chain binding"/>
    <property type="evidence" value="ECO:0007669"/>
    <property type="project" value="TreeGrafter"/>
</dbReference>
<evidence type="ECO:0000313" key="5">
    <source>
        <dbReference type="EMBL" id="CAH0395814.1"/>
    </source>
</evidence>
<dbReference type="Proteomes" id="UP001152759">
    <property type="component" value="Chromosome 9"/>
</dbReference>
<dbReference type="AlphaFoldDB" id="A0A9P0AJA3"/>
<evidence type="ECO:0000256" key="1">
    <source>
        <dbReference type="ARBA" id="ARBA00004496"/>
    </source>
</evidence>
<dbReference type="SUPFAM" id="SSF50978">
    <property type="entry name" value="WD40 repeat-like"/>
    <property type="match status" value="1"/>
</dbReference>
<reference evidence="5" key="1">
    <citation type="submission" date="2021-12" db="EMBL/GenBank/DDBJ databases">
        <authorList>
            <person name="King R."/>
        </authorList>
    </citation>
    <scope>NUCLEOTIDE SEQUENCE</scope>
</reference>
<dbReference type="GO" id="GO:0005868">
    <property type="term" value="C:cytoplasmic dynein complex"/>
    <property type="evidence" value="ECO:0007669"/>
    <property type="project" value="TreeGrafter"/>
</dbReference>
<dbReference type="Gene3D" id="2.130.10.10">
    <property type="entry name" value="YVTN repeat-like/Quinoprotein amine dehydrogenase"/>
    <property type="match status" value="2"/>
</dbReference>
<dbReference type="InterPro" id="IPR015943">
    <property type="entry name" value="WD40/YVTN_repeat-like_dom_sf"/>
</dbReference>
<accession>A0A9P0AJA3</accession>
<dbReference type="GO" id="GO:0045504">
    <property type="term" value="F:dynein heavy chain binding"/>
    <property type="evidence" value="ECO:0007669"/>
    <property type="project" value="TreeGrafter"/>
</dbReference>
<organism evidence="5 6">
    <name type="scientific">Bemisia tabaci</name>
    <name type="common">Sweetpotato whitefly</name>
    <name type="synonym">Aleurodes tabaci</name>
    <dbReference type="NCBI Taxonomy" id="7038"/>
    <lineage>
        <taxon>Eukaryota</taxon>
        <taxon>Metazoa</taxon>
        <taxon>Ecdysozoa</taxon>
        <taxon>Arthropoda</taxon>
        <taxon>Hexapoda</taxon>
        <taxon>Insecta</taxon>
        <taxon>Pterygota</taxon>
        <taxon>Neoptera</taxon>
        <taxon>Paraneoptera</taxon>
        <taxon>Hemiptera</taxon>
        <taxon>Sternorrhyncha</taxon>
        <taxon>Aleyrodoidea</taxon>
        <taxon>Aleyrodidae</taxon>
        <taxon>Aleyrodinae</taxon>
        <taxon>Bemisia</taxon>
    </lineage>
</organism>
<dbReference type="PANTHER" id="PTHR12442:SF26">
    <property type="entry name" value="CYTOPLASMIC DYNEIN 2 INTERMEDIATE CHAIN 2"/>
    <property type="match status" value="1"/>
</dbReference>
<protein>
    <recommendedName>
        <fullName evidence="7">WD repeat-containing protein 34</fullName>
    </recommendedName>
</protein>
<proteinExistence type="predicted"/>
<evidence type="ECO:0000256" key="3">
    <source>
        <dbReference type="ARBA" id="ARBA00022574"/>
    </source>
</evidence>
<sequence length="467" mass="52621">MFDDSNNQREEFISVWKSERSVASVGTETDFKVNFKEDSSQTIGSHDQQVQVSDASFSTNQPRYNEENLIAFLRKAGQTVLKVLDEEDPSLKCLSEPITEEADVEFKQICSLEGHVSVLVSSISWSCDEKLIALSYRHHHDNWCHHAGTIHLFKYEESSCQECPAKQPIHTLTLKNCVTSVSFHPNDRTVLAAGTVTGDVYLWSVKKSIVKSEIFSGYHSDCISQISWISNPTDSKLMLASASKDSFIIVWDVSLQSNSIKPKLRFFFEDESHPSVEPGVRCFSFAPLQPDCFVVALMNGNLLKCSIVAARPIPQVKDKKYSMQNAVVSAYKKCSSSPVISIDFQQTKNNMFVAVAADQKCFVYSLTEMEPLRVIISDENIIGASWYQPDTQYFMTWGESVATFYNVKRENFRLNFKPFQSKVDSTLISAVCFNPQMQNRAAFGAESGKTVVWKIPTRVNKDEEALS</sequence>
<evidence type="ECO:0008006" key="7">
    <source>
        <dbReference type="Google" id="ProtNLM"/>
    </source>
</evidence>
<dbReference type="SMART" id="SM00320">
    <property type="entry name" value="WD40"/>
    <property type="match status" value="5"/>
</dbReference>
<dbReference type="GO" id="GO:0097014">
    <property type="term" value="C:ciliary plasm"/>
    <property type="evidence" value="ECO:0007669"/>
    <property type="project" value="TreeGrafter"/>
</dbReference>
<comment type="subcellular location">
    <subcellularLocation>
        <location evidence="1">Cytoplasm</location>
    </subcellularLocation>
</comment>
<keyword evidence="2" id="KW-0963">Cytoplasm</keyword>
<dbReference type="InterPro" id="IPR019775">
    <property type="entry name" value="WD40_repeat_CS"/>
</dbReference>
<dbReference type="InterPro" id="IPR036322">
    <property type="entry name" value="WD40_repeat_dom_sf"/>
</dbReference>
<evidence type="ECO:0000313" key="6">
    <source>
        <dbReference type="Proteomes" id="UP001152759"/>
    </source>
</evidence>
<evidence type="ECO:0000256" key="4">
    <source>
        <dbReference type="ARBA" id="ARBA00022737"/>
    </source>
</evidence>
<dbReference type="KEGG" id="btab:109039229"/>
<dbReference type="Pfam" id="PF00400">
    <property type="entry name" value="WD40"/>
    <property type="match status" value="2"/>
</dbReference>
<keyword evidence="4" id="KW-0677">Repeat</keyword>
<gene>
    <name evidence="5" type="ORF">BEMITA_LOCUS13954</name>
</gene>
<keyword evidence="3" id="KW-0853">WD repeat</keyword>
<name>A0A9P0AJA3_BEMTA</name>
<dbReference type="PROSITE" id="PS00678">
    <property type="entry name" value="WD_REPEATS_1"/>
    <property type="match status" value="1"/>
</dbReference>
<keyword evidence="6" id="KW-1185">Reference proteome</keyword>